<dbReference type="EMBL" id="BSYO01000033">
    <property type="protein sequence ID" value="GMH27398.1"/>
    <property type="molecule type" value="Genomic_DNA"/>
</dbReference>
<keyword evidence="3" id="KW-1185">Reference proteome</keyword>
<sequence length="95" mass="9883">MGRFHDSYHLDISPNIGQADKGLLLDMANSVERAGTISSDITASTVRTSSWAWADSQIGPVGRPTSGMRKTPTTSSSLGASAKGAGGLHLQQAQI</sequence>
<organism evidence="2 3">
    <name type="scientific">Nepenthes gracilis</name>
    <name type="common">Slender pitcher plant</name>
    <dbReference type="NCBI Taxonomy" id="150966"/>
    <lineage>
        <taxon>Eukaryota</taxon>
        <taxon>Viridiplantae</taxon>
        <taxon>Streptophyta</taxon>
        <taxon>Embryophyta</taxon>
        <taxon>Tracheophyta</taxon>
        <taxon>Spermatophyta</taxon>
        <taxon>Magnoliopsida</taxon>
        <taxon>eudicotyledons</taxon>
        <taxon>Gunneridae</taxon>
        <taxon>Pentapetalae</taxon>
        <taxon>Caryophyllales</taxon>
        <taxon>Nepenthaceae</taxon>
        <taxon>Nepenthes</taxon>
    </lineage>
</organism>
<accession>A0AAD3TDV0</accession>
<dbReference type="Proteomes" id="UP001279734">
    <property type="component" value="Unassembled WGS sequence"/>
</dbReference>
<evidence type="ECO:0000313" key="3">
    <source>
        <dbReference type="Proteomes" id="UP001279734"/>
    </source>
</evidence>
<proteinExistence type="predicted"/>
<comment type="caution">
    <text evidence="2">The sequence shown here is derived from an EMBL/GenBank/DDBJ whole genome shotgun (WGS) entry which is preliminary data.</text>
</comment>
<evidence type="ECO:0000313" key="2">
    <source>
        <dbReference type="EMBL" id="GMH27398.1"/>
    </source>
</evidence>
<name>A0AAD3TDV0_NEPGR</name>
<feature type="region of interest" description="Disordered" evidence="1">
    <location>
        <begin position="56"/>
        <end position="95"/>
    </location>
</feature>
<protein>
    <submittedName>
        <fullName evidence="2">Uncharacterized protein</fullName>
    </submittedName>
</protein>
<evidence type="ECO:0000256" key="1">
    <source>
        <dbReference type="SAM" id="MobiDB-lite"/>
    </source>
</evidence>
<dbReference type="AlphaFoldDB" id="A0AAD3TDV0"/>
<gene>
    <name evidence="2" type="ORF">Nepgr_029241</name>
</gene>
<reference evidence="2" key="1">
    <citation type="submission" date="2023-05" db="EMBL/GenBank/DDBJ databases">
        <title>Nepenthes gracilis genome sequencing.</title>
        <authorList>
            <person name="Fukushima K."/>
        </authorList>
    </citation>
    <scope>NUCLEOTIDE SEQUENCE</scope>
    <source>
        <strain evidence="2">SING2019-196</strain>
    </source>
</reference>